<keyword evidence="6" id="KW-0804">Transcription</keyword>
<dbReference type="PANTHER" id="PTHR31845:SF34">
    <property type="entry name" value="TRANSCRIPTIONAL ACTIVATOR OF PROTEASES PRTT"/>
    <property type="match status" value="1"/>
</dbReference>
<keyword evidence="4" id="KW-0805">Transcription regulation</keyword>
<name>A0A4U7KM30_9BASI</name>
<dbReference type="OrthoDB" id="3163292at2759"/>
<dbReference type="Pfam" id="PF04082">
    <property type="entry name" value="Fungal_trans"/>
    <property type="match status" value="1"/>
</dbReference>
<dbReference type="SMART" id="SM00906">
    <property type="entry name" value="Fungal_trans"/>
    <property type="match status" value="1"/>
</dbReference>
<dbReference type="CDD" id="cd12148">
    <property type="entry name" value="fungal_TF_MHR"/>
    <property type="match status" value="1"/>
</dbReference>
<evidence type="ECO:0000256" key="1">
    <source>
        <dbReference type="ARBA" id="ARBA00004123"/>
    </source>
</evidence>
<evidence type="ECO:0000256" key="6">
    <source>
        <dbReference type="ARBA" id="ARBA00023163"/>
    </source>
</evidence>
<proteinExistence type="predicted"/>
<comment type="caution">
    <text evidence="10">The sequence shown here is derived from an EMBL/GenBank/DDBJ whole genome shotgun (WGS) entry which is preliminary data.</text>
</comment>
<feature type="region of interest" description="Disordered" evidence="8">
    <location>
        <begin position="1"/>
        <end position="63"/>
    </location>
</feature>
<evidence type="ECO:0000313" key="10">
    <source>
        <dbReference type="EMBL" id="TKY85301.1"/>
    </source>
</evidence>
<feature type="compositionally biased region" description="Basic and acidic residues" evidence="8">
    <location>
        <begin position="408"/>
        <end position="421"/>
    </location>
</feature>
<dbReference type="InterPro" id="IPR051089">
    <property type="entry name" value="prtT"/>
</dbReference>
<keyword evidence="3" id="KW-0862">Zinc</keyword>
<keyword evidence="7" id="KW-0539">Nucleus</keyword>
<feature type="region of interest" description="Disordered" evidence="8">
    <location>
        <begin position="401"/>
        <end position="421"/>
    </location>
</feature>
<dbReference type="GO" id="GO:0006351">
    <property type="term" value="P:DNA-templated transcription"/>
    <property type="evidence" value="ECO:0007669"/>
    <property type="project" value="InterPro"/>
</dbReference>
<dbReference type="RefSeq" id="XP_029737286.1">
    <property type="nucleotide sequence ID" value="XM_029886055.1"/>
</dbReference>
<sequence length="655" mass="72152">MDKGDNGFNTFSQSGSSQSSSNNHSDDDQTPPHYHRKSSSYRATGTHNEDTSDLQLGLNGKNGSSVHAVMRPDVLAPPPTSAAISNDPISKGYLSSEAASWLVSWFLQHCHPFLPFLNTEEQKDIAHMQAQQPFLLTTMLAISARFGALSRCPNLPTCIDSQLQERLTQLAETLLGQTLTSSRFNLSDVHAVLFLHAWGLRPLGSGSDSWILSGHAFRLAKRLGIDKTVSSLHENDSQTLAIRRTWLLLCSSDCFPSLGFGRPFSPKENLDLCADIIQRLKHRHLVCGIDIGPDAFVAAQGELAQISRRLLEWVADAASRLRDRNSRVRVAHEQFWTDTESIWHRYRDLNQQLQTCDAQWNEALRSTTERQCAALYRWHVRLCLPSFALRLNDIAAGSLVSDSASTSNDRRSSQSRDAEASRYRSIYQQDILCSSEAIVKLHANDTQSTFAYVPDYLVMALAQACVAHTGLVAANSPQDSALRKQASELVSDTLLSLERLAAQGASLARYLSVKVASIAKKTRLITSTGDGEAQGHGNGGPRSFKRRRARREGSQDGSSQCRTAPSAATLQIGHGATSQPRNEAAHHTSDTQFSPGSSSLQELLDAAWPEAENMDQIAQTWFNVDDPLRLLFGEDIEMLPTHVLGTDSDFATWDT</sequence>
<evidence type="ECO:0000256" key="2">
    <source>
        <dbReference type="ARBA" id="ARBA00022723"/>
    </source>
</evidence>
<feature type="domain" description="Xylanolytic transcriptional activator regulatory" evidence="9">
    <location>
        <begin position="209"/>
        <end position="279"/>
    </location>
</feature>
<organism evidence="10 11">
    <name type="scientific">Sporisorium graminicola</name>
    <dbReference type="NCBI Taxonomy" id="280036"/>
    <lineage>
        <taxon>Eukaryota</taxon>
        <taxon>Fungi</taxon>
        <taxon>Dikarya</taxon>
        <taxon>Basidiomycota</taxon>
        <taxon>Ustilaginomycotina</taxon>
        <taxon>Ustilaginomycetes</taxon>
        <taxon>Ustilaginales</taxon>
        <taxon>Ustilaginaceae</taxon>
        <taxon>Sporisorium</taxon>
    </lineage>
</organism>
<evidence type="ECO:0000256" key="7">
    <source>
        <dbReference type="ARBA" id="ARBA00023242"/>
    </source>
</evidence>
<feature type="compositionally biased region" description="Polar residues" evidence="8">
    <location>
        <begin position="555"/>
        <end position="569"/>
    </location>
</feature>
<feature type="region of interest" description="Disordered" evidence="8">
    <location>
        <begin position="527"/>
        <end position="598"/>
    </location>
</feature>
<reference evidence="10 11" key="1">
    <citation type="submission" date="2019-05" db="EMBL/GenBank/DDBJ databases">
        <title>Sporisorium graminicola CBS 10092 draft sequencing and annotation.</title>
        <authorList>
            <person name="Solano-Gonzalez S."/>
            <person name="Caddick M.X."/>
            <person name="Darby A."/>
        </authorList>
    </citation>
    <scope>NUCLEOTIDE SEQUENCE [LARGE SCALE GENOMIC DNA]</scope>
    <source>
        <strain evidence="10 11">CBS 10092</strain>
    </source>
</reference>
<evidence type="ECO:0000256" key="4">
    <source>
        <dbReference type="ARBA" id="ARBA00023015"/>
    </source>
</evidence>
<feature type="compositionally biased region" description="Low complexity" evidence="8">
    <location>
        <begin position="12"/>
        <end position="23"/>
    </location>
</feature>
<dbReference type="PANTHER" id="PTHR31845">
    <property type="entry name" value="FINGER DOMAIN PROTEIN, PUTATIVE-RELATED"/>
    <property type="match status" value="1"/>
</dbReference>
<dbReference type="Proteomes" id="UP000306050">
    <property type="component" value="Chromosome SGRAM_7"/>
</dbReference>
<dbReference type="GO" id="GO:0008270">
    <property type="term" value="F:zinc ion binding"/>
    <property type="evidence" value="ECO:0007669"/>
    <property type="project" value="InterPro"/>
</dbReference>
<dbReference type="GO" id="GO:0000976">
    <property type="term" value="F:transcription cis-regulatory region binding"/>
    <property type="evidence" value="ECO:0007669"/>
    <property type="project" value="TreeGrafter"/>
</dbReference>
<dbReference type="EMBL" id="SRRM01000020">
    <property type="protein sequence ID" value="TKY85301.1"/>
    <property type="molecule type" value="Genomic_DNA"/>
</dbReference>
<comment type="subcellular location">
    <subcellularLocation>
        <location evidence="1">Nucleus</location>
    </subcellularLocation>
</comment>
<dbReference type="GeneID" id="40728358"/>
<evidence type="ECO:0000256" key="3">
    <source>
        <dbReference type="ARBA" id="ARBA00022833"/>
    </source>
</evidence>
<keyword evidence="5" id="KW-0238">DNA-binding</keyword>
<evidence type="ECO:0000259" key="9">
    <source>
        <dbReference type="SMART" id="SM00906"/>
    </source>
</evidence>
<evidence type="ECO:0000256" key="8">
    <source>
        <dbReference type="SAM" id="MobiDB-lite"/>
    </source>
</evidence>
<dbReference type="GO" id="GO:0005634">
    <property type="term" value="C:nucleus"/>
    <property type="evidence" value="ECO:0007669"/>
    <property type="project" value="UniProtKB-SubCell"/>
</dbReference>
<evidence type="ECO:0000256" key="5">
    <source>
        <dbReference type="ARBA" id="ARBA00023125"/>
    </source>
</evidence>
<keyword evidence="2" id="KW-0479">Metal-binding</keyword>
<gene>
    <name evidence="10" type="ORF">EX895_005463</name>
</gene>
<protein>
    <recommendedName>
        <fullName evidence="9">Xylanolytic transcriptional activator regulatory domain-containing protein</fullName>
    </recommendedName>
</protein>
<evidence type="ECO:0000313" key="11">
    <source>
        <dbReference type="Proteomes" id="UP000306050"/>
    </source>
</evidence>
<dbReference type="GO" id="GO:0000981">
    <property type="term" value="F:DNA-binding transcription factor activity, RNA polymerase II-specific"/>
    <property type="evidence" value="ECO:0007669"/>
    <property type="project" value="TreeGrafter"/>
</dbReference>
<keyword evidence="11" id="KW-1185">Reference proteome</keyword>
<dbReference type="InterPro" id="IPR007219">
    <property type="entry name" value="XnlR_reg_dom"/>
</dbReference>
<dbReference type="AlphaFoldDB" id="A0A4U7KM30"/>
<accession>A0A4U7KM30</accession>
<dbReference type="KEGG" id="sgra:EX895_005463"/>